<evidence type="ECO:0000259" key="4">
    <source>
        <dbReference type="PROSITE" id="PS51352"/>
    </source>
</evidence>
<dbReference type="PROSITE" id="PS51352">
    <property type="entry name" value="THIOREDOXIN_2"/>
    <property type="match status" value="1"/>
</dbReference>
<proteinExistence type="predicted"/>
<dbReference type="InterPro" id="IPR013766">
    <property type="entry name" value="Thioredoxin_domain"/>
</dbReference>
<keyword evidence="2" id="KW-0676">Redox-active center</keyword>
<dbReference type="PIRSF" id="PIRSF000239">
    <property type="entry name" value="AHPC"/>
    <property type="match status" value="1"/>
</dbReference>
<dbReference type="InterPro" id="IPR024706">
    <property type="entry name" value="Peroxiredoxin_AhpC-typ"/>
</dbReference>
<keyword evidence="1" id="KW-0560">Oxidoreductase</keyword>
<evidence type="ECO:0000256" key="3">
    <source>
        <dbReference type="PIRSR" id="PIRSR000239-1"/>
    </source>
</evidence>
<feature type="active site" description="Cysteine sulfenic acid (-SOH) intermediate; for peroxidase activity" evidence="3">
    <location>
        <position position="44"/>
    </location>
</feature>
<organism evidence="5 6">
    <name type="scientific">Spirosoma terrae</name>
    <dbReference type="NCBI Taxonomy" id="1968276"/>
    <lineage>
        <taxon>Bacteria</taxon>
        <taxon>Pseudomonadati</taxon>
        <taxon>Bacteroidota</taxon>
        <taxon>Cytophagia</taxon>
        <taxon>Cytophagales</taxon>
        <taxon>Cytophagaceae</taxon>
        <taxon>Spirosoma</taxon>
    </lineage>
</organism>
<dbReference type="Gene3D" id="3.40.30.10">
    <property type="entry name" value="Glutaredoxin"/>
    <property type="match status" value="1"/>
</dbReference>
<dbReference type="InterPro" id="IPR036249">
    <property type="entry name" value="Thioredoxin-like_sf"/>
</dbReference>
<feature type="domain" description="Thioredoxin" evidence="4">
    <location>
        <begin position="2"/>
        <end position="154"/>
    </location>
</feature>
<dbReference type="RefSeq" id="WP_163954271.1">
    <property type="nucleotide sequence ID" value="NZ_JAAFZH010000015.1"/>
</dbReference>
<dbReference type="EMBL" id="JAAFZH010000015">
    <property type="protein sequence ID" value="NDU98136.1"/>
    <property type="molecule type" value="Genomic_DNA"/>
</dbReference>
<dbReference type="Pfam" id="PF00578">
    <property type="entry name" value="AhpC-TSA"/>
    <property type="match status" value="1"/>
</dbReference>
<gene>
    <name evidence="5" type="ORF">GK108_24850</name>
</gene>
<dbReference type="GO" id="GO:0016491">
    <property type="term" value="F:oxidoreductase activity"/>
    <property type="evidence" value="ECO:0007669"/>
    <property type="project" value="UniProtKB-KW"/>
</dbReference>
<protein>
    <submittedName>
        <fullName evidence="5">Peroxiredoxin</fullName>
    </submittedName>
</protein>
<dbReference type="InterPro" id="IPR000866">
    <property type="entry name" value="AhpC/TSA"/>
</dbReference>
<evidence type="ECO:0000256" key="1">
    <source>
        <dbReference type="ARBA" id="ARBA00023002"/>
    </source>
</evidence>
<accession>A0A6L9LC90</accession>
<evidence type="ECO:0000313" key="6">
    <source>
        <dbReference type="Proteomes" id="UP000474175"/>
    </source>
</evidence>
<sequence>MLTVGQKAPDFTLFNTEKKEVSLSNFKGKNLIVLFFPMAFTSVCTAELCEMRDNIATYSRLNAEVVAISVDSPFTLAKFKEEQNLPFDLLSDFNKEVSQTYDTYYETFVLNLKGVSKRSAFVIDKDGIVQYVEVLESAGDVPSFEAIQQTLATL</sequence>
<keyword evidence="6" id="KW-1185">Reference proteome</keyword>
<dbReference type="Proteomes" id="UP000474175">
    <property type="component" value="Unassembled WGS sequence"/>
</dbReference>
<name>A0A6L9LC90_9BACT</name>
<comment type="caution">
    <text evidence="5">The sequence shown here is derived from an EMBL/GenBank/DDBJ whole genome shotgun (WGS) entry which is preliminary data.</text>
</comment>
<dbReference type="PANTHER" id="PTHR43110">
    <property type="entry name" value="THIOL PEROXIDASE"/>
    <property type="match status" value="1"/>
</dbReference>
<dbReference type="AlphaFoldDB" id="A0A6L9LC90"/>
<dbReference type="SUPFAM" id="SSF52833">
    <property type="entry name" value="Thioredoxin-like"/>
    <property type="match status" value="1"/>
</dbReference>
<reference evidence="5 6" key="1">
    <citation type="submission" date="2020-02" db="EMBL/GenBank/DDBJ databases">
        <title>Draft genome sequence of two Spirosoma agri KCTC 52727 and Spirosoma terrae KCTC 52035.</title>
        <authorList>
            <person name="Rojas J."/>
            <person name="Ambika Manirajan B."/>
            <person name="Suarez C."/>
            <person name="Ratering S."/>
            <person name="Schnell S."/>
        </authorList>
    </citation>
    <scope>NUCLEOTIDE SEQUENCE [LARGE SCALE GENOMIC DNA]</scope>
    <source>
        <strain evidence="5 6">KCTC 52035</strain>
    </source>
</reference>
<evidence type="ECO:0000256" key="2">
    <source>
        <dbReference type="ARBA" id="ARBA00023284"/>
    </source>
</evidence>
<dbReference type="PANTHER" id="PTHR43110:SF1">
    <property type="entry name" value="THIOL PEROXIDASE"/>
    <property type="match status" value="1"/>
</dbReference>
<dbReference type="InterPro" id="IPR050455">
    <property type="entry name" value="Tpx_Peroxidase_subfamily"/>
</dbReference>
<evidence type="ECO:0000313" key="5">
    <source>
        <dbReference type="EMBL" id="NDU98136.1"/>
    </source>
</evidence>
<dbReference type="GO" id="GO:0016209">
    <property type="term" value="F:antioxidant activity"/>
    <property type="evidence" value="ECO:0007669"/>
    <property type="project" value="InterPro"/>
</dbReference>